<accession>A0A2Z4G6K7</accession>
<dbReference type="InterPro" id="IPR021309">
    <property type="entry name" value="YgaP-like_TM"/>
</dbReference>
<keyword evidence="1" id="KW-0812">Transmembrane</keyword>
<feature type="domain" description="Inner membrane protein YgaP-like transmembrane" evidence="2">
    <location>
        <begin position="1"/>
        <end position="66"/>
    </location>
</feature>
<feature type="transmembrane region" description="Helical" evidence="1">
    <location>
        <begin position="35"/>
        <end position="59"/>
    </location>
</feature>
<reference evidence="3 4" key="1">
    <citation type="submission" date="2018-05" db="EMBL/GenBank/DDBJ databases">
        <title>Complete genome sequence of Arcticibacterium luteifluviistationis SM1504T, a cytophagaceae bacterium isolated from Arctic surface seawater.</title>
        <authorList>
            <person name="Li Y."/>
            <person name="Qin Q.-L."/>
        </authorList>
    </citation>
    <scope>NUCLEOTIDE SEQUENCE [LARGE SCALE GENOMIC DNA]</scope>
    <source>
        <strain evidence="3 4">SM1504</strain>
    </source>
</reference>
<dbReference type="EMBL" id="CP029480">
    <property type="protein sequence ID" value="AWV96781.1"/>
    <property type="molecule type" value="Genomic_DNA"/>
</dbReference>
<proteinExistence type="predicted"/>
<name>A0A2Z4G6K7_9BACT</name>
<evidence type="ECO:0000256" key="1">
    <source>
        <dbReference type="SAM" id="Phobius"/>
    </source>
</evidence>
<keyword evidence="1" id="KW-1133">Transmembrane helix</keyword>
<sequence length="72" mass="8011">MKFNMGTLDRRIRFGIAIIIMVLYYNNIISGVLSIVLLVIMGVLLITSFIGYCPIYSAFGVSTTKKSKSETN</sequence>
<keyword evidence="1" id="KW-0472">Membrane</keyword>
<protein>
    <submittedName>
        <fullName evidence="3">DUF2892 domain-containing protein</fullName>
    </submittedName>
</protein>
<dbReference type="Pfam" id="PF11127">
    <property type="entry name" value="YgaP-like_TM"/>
    <property type="match status" value="1"/>
</dbReference>
<dbReference type="Proteomes" id="UP000249873">
    <property type="component" value="Chromosome"/>
</dbReference>
<organism evidence="3 4">
    <name type="scientific">Arcticibacterium luteifluviistationis</name>
    <dbReference type="NCBI Taxonomy" id="1784714"/>
    <lineage>
        <taxon>Bacteria</taxon>
        <taxon>Pseudomonadati</taxon>
        <taxon>Bacteroidota</taxon>
        <taxon>Cytophagia</taxon>
        <taxon>Cytophagales</taxon>
        <taxon>Leadbetterellaceae</taxon>
        <taxon>Arcticibacterium</taxon>
    </lineage>
</organism>
<dbReference type="KEGG" id="als:DJ013_00665"/>
<keyword evidence="4" id="KW-1185">Reference proteome</keyword>
<evidence type="ECO:0000313" key="3">
    <source>
        <dbReference type="EMBL" id="AWV96781.1"/>
    </source>
</evidence>
<dbReference type="RefSeq" id="WP_111369883.1">
    <property type="nucleotide sequence ID" value="NZ_CP029480.1"/>
</dbReference>
<feature type="transmembrane region" description="Helical" evidence="1">
    <location>
        <begin position="12"/>
        <end position="29"/>
    </location>
</feature>
<dbReference type="AlphaFoldDB" id="A0A2Z4G6K7"/>
<gene>
    <name evidence="3" type="ORF">DJ013_00665</name>
</gene>
<evidence type="ECO:0000259" key="2">
    <source>
        <dbReference type="Pfam" id="PF11127"/>
    </source>
</evidence>
<evidence type="ECO:0000313" key="4">
    <source>
        <dbReference type="Proteomes" id="UP000249873"/>
    </source>
</evidence>